<gene>
    <name evidence="1" type="ORF">ARMGADRAFT_1031510</name>
</gene>
<accession>A0A2H3D9Y4</accession>
<dbReference type="InParanoid" id="A0A2H3D9Y4"/>
<organism evidence="1 2">
    <name type="scientific">Armillaria gallica</name>
    <name type="common">Bulbous honey fungus</name>
    <name type="synonym">Armillaria bulbosa</name>
    <dbReference type="NCBI Taxonomy" id="47427"/>
    <lineage>
        <taxon>Eukaryota</taxon>
        <taxon>Fungi</taxon>
        <taxon>Dikarya</taxon>
        <taxon>Basidiomycota</taxon>
        <taxon>Agaricomycotina</taxon>
        <taxon>Agaricomycetes</taxon>
        <taxon>Agaricomycetidae</taxon>
        <taxon>Agaricales</taxon>
        <taxon>Marasmiineae</taxon>
        <taxon>Physalacriaceae</taxon>
        <taxon>Armillaria</taxon>
    </lineage>
</organism>
<reference evidence="2" key="1">
    <citation type="journal article" date="2017" name="Nat. Ecol. Evol.">
        <title>Genome expansion and lineage-specific genetic innovations in the forest pathogenic fungi Armillaria.</title>
        <authorList>
            <person name="Sipos G."/>
            <person name="Prasanna A.N."/>
            <person name="Walter M.C."/>
            <person name="O'Connor E."/>
            <person name="Balint B."/>
            <person name="Krizsan K."/>
            <person name="Kiss B."/>
            <person name="Hess J."/>
            <person name="Varga T."/>
            <person name="Slot J."/>
            <person name="Riley R."/>
            <person name="Boka B."/>
            <person name="Rigling D."/>
            <person name="Barry K."/>
            <person name="Lee J."/>
            <person name="Mihaltcheva S."/>
            <person name="LaButti K."/>
            <person name="Lipzen A."/>
            <person name="Waldron R."/>
            <person name="Moloney N.M."/>
            <person name="Sperisen C."/>
            <person name="Kredics L."/>
            <person name="Vagvoelgyi C."/>
            <person name="Patrignani A."/>
            <person name="Fitzpatrick D."/>
            <person name="Nagy I."/>
            <person name="Doyle S."/>
            <person name="Anderson J.B."/>
            <person name="Grigoriev I.V."/>
            <person name="Gueldener U."/>
            <person name="Muensterkoetter M."/>
            <person name="Nagy L.G."/>
        </authorList>
    </citation>
    <scope>NUCLEOTIDE SEQUENCE [LARGE SCALE GENOMIC DNA]</scope>
    <source>
        <strain evidence="2">Ar21-2</strain>
    </source>
</reference>
<dbReference type="EMBL" id="KZ293660">
    <property type="protein sequence ID" value="PBK92051.1"/>
    <property type="molecule type" value="Genomic_DNA"/>
</dbReference>
<keyword evidence="2" id="KW-1185">Reference proteome</keyword>
<evidence type="ECO:0000313" key="2">
    <source>
        <dbReference type="Proteomes" id="UP000217790"/>
    </source>
</evidence>
<proteinExistence type="predicted"/>
<name>A0A2H3D9Y4_ARMGA</name>
<dbReference type="AlphaFoldDB" id="A0A2H3D9Y4"/>
<sequence>MAITVVIASTMDCHTPISLSKKIRLLAINGSSTRGHIECGSILLIRHALARVPYIQDLILSVPLVDPHENDILPILSVSFLTSLTLWVDYACQGKVKYYLSNLSLPCLRSFALKYVNNIIQYPFVAKSMADILGTCSQSPRSFSLEKVSIRTSSLIDILSVVPGLMCPEIRDPVLGRFIPYYLVSQTLATYFEANPVFLLDLDAVQFIWQREDTGRELEKALMEMAETRRAYGKLKEVIIGRLNPYEEMSVDTNRRLAALKRRD</sequence>
<evidence type="ECO:0000313" key="1">
    <source>
        <dbReference type="EMBL" id="PBK92051.1"/>
    </source>
</evidence>
<protein>
    <submittedName>
        <fullName evidence="1">Uncharacterized protein</fullName>
    </submittedName>
</protein>
<dbReference type="Proteomes" id="UP000217790">
    <property type="component" value="Unassembled WGS sequence"/>
</dbReference>
<dbReference type="OrthoDB" id="2965209at2759"/>